<keyword evidence="2" id="KW-1185">Reference proteome</keyword>
<dbReference type="AlphaFoldDB" id="A0A2S6IKT5"/>
<comment type="caution">
    <text evidence="1">The sequence shown here is derived from an EMBL/GenBank/DDBJ whole genome shotgun (WGS) entry which is preliminary data.</text>
</comment>
<evidence type="ECO:0000313" key="1">
    <source>
        <dbReference type="EMBL" id="PPK94843.1"/>
    </source>
</evidence>
<evidence type="ECO:0000313" key="2">
    <source>
        <dbReference type="Proteomes" id="UP000239002"/>
    </source>
</evidence>
<dbReference type="Proteomes" id="UP000239002">
    <property type="component" value="Unassembled WGS sequence"/>
</dbReference>
<reference evidence="1 2" key="1">
    <citation type="submission" date="2018-02" db="EMBL/GenBank/DDBJ databases">
        <title>Genomic Encyclopedia of Archaeal and Bacterial Type Strains, Phase II (KMG-II): from individual species to whole genera.</title>
        <authorList>
            <person name="Goeker M."/>
        </authorList>
    </citation>
    <scope>NUCLEOTIDE SEQUENCE [LARGE SCALE GENOMIC DNA]</scope>
    <source>
        <strain evidence="1 2">DSM 16809</strain>
    </source>
</reference>
<dbReference type="EMBL" id="PTJE01000003">
    <property type="protein sequence ID" value="PPK94843.1"/>
    <property type="molecule type" value="Genomic_DNA"/>
</dbReference>
<proteinExistence type="predicted"/>
<accession>A0A2S6IKT5</accession>
<dbReference type="OrthoDB" id="981005at2"/>
<name>A0A2S6IKT5_9FLAO</name>
<gene>
    <name evidence="1" type="ORF">LY01_01596</name>
</gene>
<dbReference type="RefSeq" id="WP_104515298.1">
    <property type="nucleotide sequence ID" value="NZ_MQVW01000024.1"/>
</dbReference>
<protein>
    <submittedName>
        <fullName evidence="1">Uncharacterized protein</fullName>
    </submittedName>
</protein>
<sequence>MSSYILIKTDQQNKLEQALYDLANLYSSSEDTEGIQLYRKKGLATEFLIRFSNQPDFVGFSYYVNYLDYPIGLDEFSFKVYGFYNSSQLYEFSKLKNSGWLMIYTNPKDEYGDNVYIVNESNKTFIYDFGGNLTEIDKSVLPYKLVSISQEDYHHITDIYPAPKDKADKKLWWKFW</sequence>
<organism evidence="1 2">
    <name type="scientific">Nonlabens xylanidelens</name>
    <dbReference type="NCBI Taxonomy" id="191564"/>
    <lineage>
        <taxon>Bacteria</taxon>
        <taxon>Pseudomonadati</taxon>
        <taxon>Bacteroidota</taxon>
        <taxon>Flavobacteriia</taxon>
        <taxon>Flavobacteriales</taxon>
        <taxon>Flavobacteriaceae</taxon>
        <taxon>Nonlabens</taxon>
    </lineage>
</organism>